<organism evidence="1 2">
    <name type="scientific">Lentinula detonsa</name>
    <dbReference type="NCBI Taxonomy" id="2804962"/>
    <lineage>
        <taxon>Eukaryota</taxon>
        <taxon>Fungi</taxon>
        <taxon>Dikarya</taxon>
        <taxon>Basidiomycota</taxon>
        <taxon>Agaricomycotina</taxon>
        <taxon>Agaricomycetes</taxon>
        <taxon>Agaricomycetidae</taxon>
        <taxon>Agaricales</taxon>
        <taxon>Marasmiineae</taxon>
        <taxon>Omphalotaceae</taxon>
        <taxon>Lentinula</taxon>
    </lineage>
</organism>
<comment type="caution">
    <text evidence="1">The sequence shown here is derived from an EMBL/GenBank/DDBJ whole genome shotgun (WGS) entry which is preliminary data.</text>
</comment>
<dbReference type="AlphaFoldDB" id="A0AA38Q0W7"/>
<gene>
    <name evidence="1" type="ORF">F5890DRAFT_1510462</name>
</gene>
<dbReference type="EMBL" id="MU801963">
    <property type="protein sequence ID" value="KAJ3985401.1"/>
    <property type="molecule type" value="Genomic_DNA"/>
</dbReference>
<evidence type="ECO:0000313" key="1">
    <source>
        <dbReference type="EMBL" id="KAJ3985401.1"/>
    </source>
</evidence>
<evidence type="ECO:0000313" key="2">
    <source>
        <dbReference type="Proteomes" id="UP001163850"/>
    </source>
</evidence>
<reference evidence="1" key="1">
    <citation type="submission" date="2022-08" db="EMBL/GenBank/DDBJ databases">
        <authorList>
            <consortium name="DOE Joint Genome Institute"/>
            <person name="Min B."/>
            <person name="Riley R."/>
            <person name="Sierra-Patev S."/>
            <person name="Naranjo-Ortiz M."/>
            <person name="Looney B."/>
            <person name="Konkel Z."/>
            <person name="Slot J.C."/>
            <person name="Sakamoto Y."/>
            <person name="Steenwyk J.L."/>
            <person name="Rokas A."/>
            <person name="Carro J."/>
            <person name="Camarero S."/>
            <person name="Ferreira P."/>
            <person name="Molpeceres G."/>
            <person name="Ruiz-Duenas F.J."/>
            <person name="Serrano A."/>
            <person name="Henrissat B."/>
            <person name="Drula E."/>
            <person name="Hughes K.W."/>
            <person name="Mata J.L."/>
            <person name="Ishikawa N.K."/>
            <person name="Vargas-Isla R."/>
            <person name="Ushijima S."/>
            <person name="Smith C.A."/>
            <person name="Ahrendt S."/>
            <person name="Andreopoulos W."/>
            <person name="He G."/>
            <person name="Labutti K."/>
            <person name="Lipzen A."/>
            <person name="Ng V."/>
            <person name="Sandor L."/>
            <person name="Barry K."/>
            <person name="Martinez A.T."/>
            <person name="Xiao Y."/>
            <person name="Gibbons J.G."/>
            <person name="Terashima K."/>
            <person name="Hibbett D.S."/>
            <person name="Grigoriev I.V."/>
        </authorList>
    </citation>
    <scope>NUCLEOTIDE SEQUENCE</scope>
    <source>
        <strain evidence="1">TFB7829</strain>
    </source>
</reference>
<proteinExistence type="predicted"/>
<sequence length="163" mass="19101">MPPFRLRSCVQSSVLSTPAHPVNIPYRDHTCLRFHDPCRIINLPSFLCNAIPERLIDNQPSVRFTAFSISAKISQDFIRTVYRLKATLNLWSLVSLYESVVLEESLVYTEESTQDGTRWGTYIQYVWKSDIHNLMQRRRRMSSHHRTQPLSITFACQFHSRVE</sequence>
<protein>
    <submittedName>
        <fullName evidence="1">Uncharacterized protein</fullName>
    </submittedName>
</protein>
<dbReference type="Proteomes" id="UP001163850">
    <property type="component" value="Unassembled WGS sequence"/>
</dbReference>
<name>A0AA38Q0W7_9AGAR</name>
<accession>A0AA38Q0W7</accession>